<dbReference type="AlphaFoldDB" id="A3QBZ1"/>
<feature type="transmembrane region" description="Helical" evidence="1">
    <location>
        <begin position="361"/>
        <end position="379"/>
    </location>
</feature>
<feature type="transmembrane region" description="Helical" evidence="1">
    <location>
        <begin position="28"/>
        <end position="47"/>
    </location>
</feature>
<dbReference type="NCBIfam" id="NF046061">
    <property type="entry name" value="NagX_SO_3504"/>
    <property type="match status" value="1"/>
</dbReference>
<dbReference type="RefSeq" id="WP_011864922.1">
    <property type="nucleotide sequence ID" value="NC_009092.1"/>
</dbReference>
<evidence type="ECO:0000313" key="2">
    <source>
        <dbReference type="EMBL" id="ABO22989.1"/>
    </source>
</evidence>
<evidence type="ECO:0000256" key="1">
    <source>
        <dbReference type="SAM" id="Phobius"/>
    </source>
</evidence>
<feature type="transmembrane region" description="Helical" evidence="1">
    <location>
        <begin position="253"/>
        <end position="273"/>
    </location>
</feature>
<feature type="transmembrane region" description="Helical" evidence="1">
    <location>
        <begin position="220"/>
        <end position="241"/>
    </location>
</feature>
<dbReference type="EMBL" id="CP000606">
    <property type="protein sequence ID" value="ABO22989.1"/>
    <property type="molecule type" value="Genomic_DNA"/>
</dbReference>
<dbReference type="STRING" id="323850.Shew_1118"/>
<protein>
    <submittedName>
        <fullName evidence="2">Uncharacterized protein</fullName>
    </submittedName>
</protein>
<dbReference type="PANTHER" id="PTHR31061">
    <property type="entry name" value="LD22376P"/>
    <property type="match status" value="1"/>
</dbReference>
<dbReference type="eggNOG" id="COG4299">
    <property type="taxonomic scope" value="Bacteria"/>
</dbReference>
<keyword evidence="1" id="KW-0812">Transmembrane</keyword>
<gene>
    <name evidence="2" type="ordered locus">Shew_1118</name>
</gene>
<evidence type="ECO:0000313" key="3">
    <source>
        <dbReference type="Proteomes" id="UP000001558"/>
    </source>
</evidence>
<dbReference type="KEGG" id="slo:Shew_1118"/>
<feature type="transmembrane region" description="Helical" evidence="1">
    <location>
        <begin position="105"/>
        <end position="122"/>
    </location>
</feature>
<accession>A3QBZ1</accession>
<feature type="transmembrane region" description="Helical" evidence="1">
    <location>
        <begin position="67"/>
        <end position="85"/>
    </location>
</feature>
<dbReference type="OrthoDB" id="9788724at2"/>
<feature type="transmembrane region" description="Helical" evidence="1">
    <location>
        <begin position="285"/>
        <end position="308"/>
    </location>
</feature>
<dbReference type="PANTHER" id="PTHR31061:SF24">
    <property type="entry name" value="LD22376P"/>
    <property type="match status" value="1"/>
</dbReference>
<keyword evidence="1" id="KW-1133">Transmembrane helix</keyword>
<name>A3QBZ1_SHELP</name>
<reference evidence="2 3" key="1">
    <citation type="submission" date="2007-03" db="EMBL/GenBank/DDBJ databases">
        <title>Complete sequence of Shewanella loihica PV-4.</title>
        <authorList>
            <consortium name="US DOE Joint Genome Institute"/>
            <person name="Copeland A."/>
            <person name="Lucas S."/>
            <person name="Lapidus A."/>
            <person name="Barry K."/>
            <person name="Detter J.C."/>
            <person name="Glavina del Rio T."/>
            <person name="Hammon N."/>
            <person name="Israni S."/>
            <person name="Dalin E."/>
            <person name="Tice H."/>
            <person name="Pitluck S."/>
            <person name="Chain P."/>
            <person name="Malfatti S."/>
            <person name="Shin M."/>
            <person name="Vergez L."/>
            <person name="Schmutz J."/>
            <person name="Larimer F."/>
            <person name="Land M."/>
            <person name="Hauser L."/>
            <person name="Kyrpides N."/>
            <person name="Mikhailova N."/>
            <person name="Romine M.F."/>
            <person name="Serres G."/>
            <person name="Fredrickson J."/>
            <person name="Tiedje J."/>
            <person name="Richardson P."/>
        </authorList>
    </citation>
    <scope>NUCLEOTIDE SEQUENCE [LARGE SCALE GENOMIC DNA]</scope>
    <source>
        <strain evidence="3">ATCC BAA-1088 / PV-4</strain>
    </source>
</reference>
<feature type="transmembrane region" description="Helical" evidence="1">
    <location>
        <begin position="162"/>
        <end position="180"/>
    </location>
</feature>
<dbReference type="HOGENOM" id="CLU_029171_4_0_6"/>
<organism evidence="2 3">
    <name type="scientific">Shewanella loihica (strain ATCC BAA-1088 / PV-4)</name>
    <dbReference type="NCBI Taxonomy" id="323850"/>
    <lineage>
        <taxon>Bacteria</taxon>
        <taxon>Pseudomonadati</taxon>
        <taxon>Pseudomonadota</taxon>
        <taxon>Gammaproteobacteria</taxon>
        <taxon>Alteromonadales</taxon>
        <taxon>Shewanellaceae</taxon>
        <taxon>Shewanella</taxon>
    </lineage>
</organism>
<dbReference type="Proteomes" id="UP000001558">
    <property type="component" value="Chromosome"/>
</dbReference>
<sequence length="387" mass="42896">MEPKTDTHPKPAAKPRLMSLDALRGFDMFWILGGEALFAALLVWTGWQGWRIADAQMHHSQWHGFTFYDLIFPLFIFLSGVALGLSPKRLDSLPWPERLPLYRHAIKRLMLLLLFGVLYNHGWGTGMPMAADEVRYASVLGRIAFAWFFAALLVWHTDLKTQILVAIGILLGYAAMQLWLPVPGGVAGDFSISGSINAYVDGKFLPGISYQGRATDPEGILSTLPAIVNALAGVFTGRFIVKSHPKWGGVKGEWAKVGILLLAGLLSLGLGWLMNPYIPVNKDLWTSSFVMVTLGWSLILLAIFYALVDVLKLHRLAFGFVVIGCNAIIIYLASSLVKWDYLASSLFGGAIQALPIEMQPLASACAMLLVQWLLLYWMYKRGIFIKV</sequence>
<keyword evidence="1" id="KW-0472">Membrane</keyword>
<feature type="transmembrane region" description="Helical" evidence="1">
    <location>
        <begin position="134"/>
        <end position="155"/>
    </location>
</feature>
<feature type="transmembrane region" description="Helical" evidence="1">
    <location>
        <begin position="315"/>
        <end position="337"/>
    </location>
</feature>
<proteinExistence type="predicted"/>
<keyword evidence="3" id="KW-1185">Reference proteome</keyword>